<dbReference type="CDD" id="cd00024">
    <property type="entry name" value="CD_CSD"/>
    <property type="match status" value="2"/>
</dbReference>
<gene>
    <name evidence="5" type="ORF">MACK_001031</name>
</gene>
<dbReference type="GO" id="GO:0005634">
    <property type="term" value="C:nucleus"/>
    <property type="evidence" value="ECO:0007669"/>
    <property type="project" value="UniProtKB-SubCell"/>
</dbReference>
<feature type="region of interest" description="Disordered" evidence="3">
    <location>
        <begin position="78"/>
        <end position="242"/>
    </location>
</feature>
<organism evidence="5 6">
    <name type="scientific">Theileria orientalis</name>
    <dbReference type="NCBI Taxonomy" id="68886"/>
    <lineage>
        <taxon>Eukaryota</taxon>
        <taxon>Sar</taxon>
        <taxon>Alveolata</taxon>
        <taxon>Apicomplexa</taxon>
        <taxon>Aconoidasida</taxon>
        <taxon>Piroplasmida</taxon>
        <taxon>Theileriidae</taxon>
        <taxon>Theileria</taxon>
    </lineage>
</organism>
<comment type="subcellular location">
    <subcellularLocation>
        <location evidence="1">Nucleus</location>
    </subcellularLocation>
</comment>
<evidence type="ECO:0000313" key="5">
    <source>
        <dbReference type="EMBL" id="UKK01678.2"/>
    </source>
</evidence>
<evidence type="ECO:0000259" key="4">
    <source>
        <dbReference type="PROSITE" id="PS50013"/>
    </source>
</evidence>
<dbReference type="InterPro" id="IPR023779">
    <property type="entry name" value="Chromodomain_CS"/>
</dbReference>
<dbReference type="PRINTS" id="PR00504">
    <property type="entry name" value="CHROMODOMAIN"/>
</dbReference>
<feature type="compositionally biased region" description="Polar residues" evidence="3">
    <location>
        <begin position="97"/>
        <end position="106"/>
    </location>
</feature>
<evidence type="ECO:0000256" key="3">
    <source>
        <dbReference type="SAM" id="MobiDB-lite"/>
    </source>
</evidence>
<dbReference type="AlphaFoldDB" id="A0A976MCC0"/>
<dbReference type="PANTHER" id="PTHR22812">
    <property type="entry name" value="CHROMOBOX PROTEIN"/>
    <property type="match status" value="1"/>
</dbReference>
<protein>
    <recommendedName>
        <fullName evidence="4">Chromo domain-containing protein</fullName>
    </recommendedName>
</protein>
<evidence type="ECO:0000256" key="1">
    <source>
        <dbReference type="ARBA" id="ARBA00004123"/>
    </source>
</evidence>
<dbReference type="SMART" id="SM00298">
    <property type="entry name" value="CHROMO"/>
    <property type="match status" value="2"/>
</dbReference>
<feature type="compositionally biased region" description="Basic and acidic residues" evidence="3">
    <location>
        <begin position="78"/>
        <end position="93"/>
    </location>
</feature>
<feature type="compositionally biased region" description="Low complexity" evidence="3">
    <location>
        <begin position="138"/>
        <end position="162"/>
    </location>
</feature>
<dbReference type="InterPro" id="IPR017984">
    <property type="entry name" value="Chromo_dom_subgr"/>
</dbReference>
<keyword evidence="2" id="KW-0539">Nucleus</keyword>
<reference evidence="5" key="1">
    <citation type="submission" date="2022-07" db="EMBL/GenBank/DDBJ databases">
        <title>Evaluation of T. orientalis genome assembly methods using nanopore sequencing and analysis of variation between genomes.</title>
        <authorList>
            <person name="Yam J."/>
            <person name="Micallef M.L."/>
            <person name="Liu M."/>
            <person name="Djordjevic S.P."/>
            <person name="Bogema D.R."/>
            <person name="Jenkins C."/>
        </authorList>
    </citation>
    <scope>NUCLEOTIDE SEQUENCE</scope>
    <source>
        <strain evidence="5">Goon Nure</strain>
    </source>
</reference>
<evidence type="ECO:0000313" key="6">
    <source>
        <dbReference type="Proteomes" id="UP000244811"/>
    </source>
</evidence>
<name>A0A976MCC0_THEOR</name>
<evidence type="ECO:0000256" key="2">
    <source>
        <dbReference type="ARBA" id="ARBA00023242"/>
    </source>
</evidence>
<accession>A0A976MCC0</accession>
<dbReference type="InterPro" id="IPR000953">
    <property type="entry name" value="Chromo/chromo_shadow_dom"/>
</dbReference>
<dbReference type="EMBL" id="CP056071">
    <property type="protein sequence ID" value="UKK01678.2"/>
    <property type="molecule type" value="Genomic_DNA"/>
</dbReference>
<dbReference type="InterPro" id="IPR016197">
    <property type="entry name" value="Chromo-like_dom_sf"/>
</dbReference>
<dbReference type="Pfam" id="PF00385">
    <property type="entry name" value="Chromo"/>
    <property type="match status" value="1"/>
</dbReference>
<feature type="domain" description="Chromo" evidence="4">
    <location>
        <begin position="278"/>
        <end position="313"/>
    </location>
</feature>
<dbReference type="Proteomes" id="UP000244811">
    <property type="component" value="Chromosome 2"/>
</dbReference>
<proteinExistence type="predicted"/>
<dbReference type="InterPro" id="IPR023780">
    <property type="entry name" value="Chromo_domain"/>
</dbReference>
<feature type="domain" description="Chromo" evidence="4">
    <location>
        <begin position="18"/>
        <end position="83"/>
    </location>
</feature>
<dbReference type="Gene3D" id="2.40.50.40">
    <property type="match status" value="2"/>
</dbReference>
<dbReference type="PROSITE" id="PS00598">
    <property type="entry name" value="CHROMO_1"/>
    <property type="match status" value="1"/>
</dbReference>
<feature type="compositionally biased region" description="Basic and acidic residues" evidence="3">
    <location>
        <begin position="110"/>
        <end position="126"/>
    </location>
</feature>
<sequence length="400" mass="46211">MTRKKNVKVQSEPEDDEFEVEDILDFKYVKGKPRYLIKWKGYPPEDNTWEPEENMTNISDFTKKMITLKKTYESMKLWKSEKSKGHHHDETPRSKSSRNTEGSQVNKRQKTQETKEDQTKVSKNKEIQTQLNTSTTESVSTATISSVMTTTSSSNTPSDFSTINNNLGFGGSSGSTSGEVHKMTSERELSENGMANGMVVNESTEKDQKLRQEVEEVDGDKTHMKNGLNKDKRKKMAKSPEDPDLKELRVADFVLSDLKLGDLDRGEEPLETFTEEAVEVEDLLDYKPKFKKDYFLVRWKGDWEDSWEPRKNLLIVGELMNKMIDLKMSYMRIYGHTEMEDEEFVTIQSIRISGSATLSAVVVEMTKESERRTVLPLQEVRQRWPQQLLDFLLSKLRLKT</sequence>
<feature type="compositionally biased region" description="Polar residues" evidence="3">
    <location>
        <begin position="127"/>
        <end position="137"/>
    </location>
</feature>
<dbReference type="InterPro" id="IPR051219">
    <property type="entry name" value="Heterochromatin_chromo-domain"/>
</dbReference>
<dbReference type="PROSITE" id="PS50013">
    <property type="entry name" value="CHROMO_2"/>
    <property type="match status" value="2"/>
</dbReference>
<feature type="compositionally biased region" description="Basic and acidic residues" evidence="3">
    <location>
        <begin position="203"/>
        <end position="223"/>
    </location>
</feature>
<dbReference type="SUPFAM" id="SSF54160">
    <property type="entry name" value="Chromo domain-like"/>
    <property type="match status" value="2"/>
</dbReference>
<feature type="compositionally biased region" description="Basic and acidic residues" evidence="3">
    <location>
        <begin position="179"/>
        <end position="190"/>
    </location>
</feature>